<dbReference type="InterPro" id="IPR036641">
    <property type="entry name" value="HPT_dom_sf"/>
</dbReference>
<dbReference type="GO" id="GO:0000160">
    <property type="term" value="P:phosphorelay signal transduction system"/>
    <property type="evidence" value="ECO:0007669"/>
    <property type="project" value="UniProtKB-KW"/>
</dbReference>
<feature type="domain" description="Response regulatory" evidence="5">
    <location>
        <begin position="99"/>
        <end position="217"/>
    </location>
</feature>
<accession>A0A7S0X4F4</accession>
<proteinExistence type="predicted"/>
<dbReference type="InterPro" id="IPR011006">
    <property type="entry name" value="CheY-like_superfamily"/>
</dbReference>
<evidence type="ECO:0000259" key="6">
    <source>
        <dbReference type="PROSITE" id="PS50894"/>
    </source>
</evidence>
<organism evidence="7">
    <name type="scientific">Mantoniella antarctica</name>
    <dbReference type="NCBI Taxonomy" id="81844"/>
    <lineage>
        <taxon>Eukaryota</taxon>
        <taxon>Viridiplantae</taxon>
        <taxon>Chlorophyta</taxon>
        <taxon>Mamiellophyceae</taxon>
        <taxon>Mamiellales</taxon>
        <taxon>Mamiellaceae</taxon>
        <taxon>Mantoniella</taxon>
    </lineage>
</organism>
<reference evidence="7" key="1">
    <citation type="submission" date="2021-01" db="EMBL/GenBank/DDBJ databases">
        <authorList>
            <person name="Corre E."/>
            <person name="Pelletier E."/>
            <person name="Niang G."/>
            <person name="Scheremetjew M."/>
            <person name="Finn R."/>
            <person name="Kale V."/>
            <person name="Holt S."/>
            <person name="Cochrane G."/>
            <person name="Meng A."/>
            <person name="Brown T."/>
            <person name="Cohen L."/>
        </authorList>
    </citation>
    <scope>NUCLEOTIDE SEQUENCE</scope>
    <source>
        <strain evidence="7">SL-175</strain>
    </source>
</reference>
<dbReference type="GO" id="GO:0009736">
    <property type="term" value="P:cytokinin-activated signaling pathway"/>
    <property type="evidence" value="ECO:0007669"/>
    <property type="project" value="UniProtKB-KW"/>
</dbReference>
<feature type="domain" description="Response regulatory" evidence="5">
    <location>
        <begin position="410"/>
        <end position="527"/>
    </location>
</feature>
<evidence type="ECO:0000259" key="5">
    <source>
        <dbReference type="PROSITE" id="PS50110"/>
    </source>
</evidence>
<gene>
    <name evidence="7" type="ORF">MANT1106_LOCUS3964</name>
</gene>
<dbReference type="InterPro" id="IPR008207">
    <property type="entry name" value="Sig_transdc_His_kin_Hpt_dom"/>
</dbReference>
<keyword evidence="2" id="KW-0932">Cytokinin signaling pathway</keyword>
<dbReference type="PROSITE" id="PS50110">
    <property type="entry name" value="RESPONSE_REGULATORY"/>
    <property type="match status" value="3"/>
</dbReference>
<dbReference type="PROSITE" id="PS50894">
    <property type="entry name" value="HPT"/>
    <property type="match status" value="1"/>
</dbReference>
<keyword evidence="1 4" id="KW-0597">Phosphoprotein</keyword>
<dbReference type="InterPro" id="IPR001789">
    <property type="entry name" value="Sig_transdc_resp-reg_receiver"/>
</dbReference>
<dbReference type="CDD" id="cd17546">
    <property type="entry name" value="REC_hyHK_CKI1_RcsC-like"/>
    <property type="match status" value="2"/>
</dbReference>
<feature type="modified residue" description="4-aspartylphosphate" evidence="4">
    <location>
        <position position="461"/>
    </location>
</feature>
<dbReference type="Pfam" id="PF01627">
    <property type="entry name" value="Hpt"/>
    <property type="match status" value="1"/>
</dbReference>
<evidence type="ECO:0008006" key="8">
    <source>
        <dbReference type="Google" id="ProtNLM"/>
    </source>
</evidence>
<dbReference type="GO" id="GO:0005886">
    <property type="term" value="C:plasma membrane"/>
    <property type="evidence" value="ECO:0007669"/>
    <property type="project" value="UniProtKB-SubCell"/>
</dbReference>
<evidence type="ECO:0000313" key="7">
    <source>
        <dbReference type="EMBL" id="CAD8701282.1"/>
    </source>
</evidence>
<dbReference type="Pfam" id="PF00072">
    <property type="entry name" value="Response_reg"/>
    <property type="match status" value="2"/>
</dbReference>
<evidence type="ECO:0000256" key="4">
    <source>
        <dbReference type="PROSITE-ProRule" id="PRU00169"/>
    </source>
</evidence>
<dbReference type="Gene3D" id="3.40.50.2300">
    <property type="match status" value="3"/>
</dbReference>
<dbReference type="SUPFAM" id="SSF47226">
    <property type="entry name" value="Histidine-containing phosphotransfer domain, HPT domain"/>
    <property type="match status" value="1"/>
</dbReference>
<dbReference type="SMART" id="SM00448">
    <property type="entry name" value="REC"/>
    <property type="match status" value="3"/>
</dbReference>
<dbReference type="GO" id="GO:0005524">
    <property type="term" value="F:ATP binding"/>
    <property type="evidence" value="ECO:0007669"/>
    <property type="project" value="UniProtKB-KW"/>
</dbReference>
<protein>
    <recommendedName>
        <fullName evidence="8">Response regulatory domain-containing protein</fullName>
    </recommendedName>
</protein>
<dbReference type="SUPFAM" id="SSF52172">
    <property type="entry name" value="CheY-like"/>
    <property type="match status" value="3"/>
</dbReference>
<evidence type="ECO:0000256" key="2">
    <source>
        <dbReference type="ARBA" id="ARBA00022864"/>
    </source>
</evidence>
<feature type="modified residue" description="Phosphohistidine" evidence="3">
    <location>
        <position position="646"/>
    </location>
</feature>
<evidence type="ECO:0000256" key="1">
    <source>
        <dbReference type="ARBA" id="ARBA00022553"/>
    </source>
</evidence>
<dbReference type="EMBL" id="HBFC01007061">
    <property type="protein sequence ID" value="CAD8701282.1"/>
    <property type="molecule type" value="Transcribed_RNA"/>
</dbReference>
<dbReference type="CDD" id="cd00156">
    <property type="entry name" value="REC"/>
    <property type="match status" value="1"/>
</dbReference>
<dbReference type="Gene3D" id="1.20.120.160">
    <property type="entry name" value="HPT domain"/>
    <property type="match status" value="1"/>
</dbReference>
<feature type="domain" description="Response regulatory" evidence="5">
    <location>
        <begin position="261"/>
        <end position="388"/>
    </location>
</feature>
<evidence type="ECO:0000256" key="3">
    <source>
        <dbReference type="PROSITE-ProRule" id="PRU00110"/>
    </source>
</evidence>
<dbReference type="PANTHER" id="PTHR45339">
    <property type="entry name" value="HYBRID SIGNAL TRANSDUCTION HISTIDINE KINASE J"/>
    <property type="match status" value="1"/>
</dbReference>
<sequence>MSAAHVVESLVILPKPVRQAVLYDCLIQLSNTGVYRKGADYDGRGTGIGEFMASRESSFAQLVSRDAVSHNNEEHITSDVSTSVQRIITSPEAVSPSFRVLVAEDSRANQLVIKRMLEMHGVDVTVVADGSEAVDLVVEKGMRFNLAFFDINMGPKLGGVEAMQQITKIAQVDMPIVALSASIDDEQMQCYYDEGFSMVTTKPLQVGTCREILARYGHVLPLATASTALASPARAPSVAKLAAAHVVVGDDSLASKGQRPSVLIVMHNTIERLLLRHMCKMEGCVVHTCEAGLEALHILAANKGTYDLCFMDTVLSDVEPPSFCSQMSEIVRGQNADLRKNVRPVVLVLIGTTAFSPSRARVVEIGCEELLTKPVTRCSLRLVLDRINIISTNPAALLQNSSPPRLDKINVLYAEDSLPNQKIMKRMLEKVGATCTVVGDGKLAVEAALMRPAMFDLILMDCNMPVQDGWEATREIQRVLEHKVPIVAVTANALKGDREKCLESGMDDYITKPLKLSLLLDVVIKWIKLSRVKRSVEESIKVHANDKSSGESSSGVSSPMWNSLPSRLTSAGSSLALEVQRQQLLTVALPSKQPVDMLMSMEQVDGDVAFEVDMLQRFCVSAKEQLASCSHAARVCDIATLSSRAHSIRSGALACCATQLATSCGALEQMARLEQDTFFTITDTSSALSSSKTPESWTTLVDDVAECLNKLFHHVDALASIHVLPPFTMLMAACGDFNKNMVSALSNLLEVAVSAYVAAHAAIAMDEDCGIGEAPFSDAREKLGFACAAANTLSVEALECTVRLLSEHLADEHRSSLSDNTSTWMRRNVYRVQSHKRLDDMRVIVESLAAELALILGERMPLLVVPFAEDDSNSVAGSQVGYTEEHTSSVAPINLLANWINEPICDYSALLQNTGDDHKFVAALLRSFCNGLSIFYDCLVDQSSLLFDAQSLHAAAVSMYVPRVVAAIFEFIVATVDVQDAAVDIDDLELQRVSAVAVKIAIDEVRVAVDELANFLQAVENGEPPSRVMMRRAAT</sequence>
<dbReference type="PANTHER" id="PTHR45339:SF5">
    <property type="entry name" value="HISTIDINE KINASE"/>
    <property type="match status" value="1"/>
</dbReference>
<dbReference type="AlphaFoldDB" id="A0A7S0X4F4"/>
<name>A0A7S0X4F4_9CHLO</name>
<feature type="modified residue" description="4-aspartylphosphate" evidence="4">
    <location>
        <position position="312"/>
    </location>
</feature>
<feature type="domain" description="HPt" evidence="6">
    <location>
        <begin position="607"/>
        <end position="718"/>
    </location>
</feature>
<feature type="modified residue" description="4-aspartylphosphate" evidence="4">
    <location>
        <position position="150"/>
    </location>
</feature>